<proteinExistence type="predicted"/>
<comment type="caution">
    <text evidence="2">The sequence shown here is derived from an EMBL/GenBank/DDBJ whole genome shotgun (WGS) entry which is preliminary data.</text>
</comment>
<gene>
    <name evidence="2" type="ORF">J2S04_002644</name>
</gene>
<feature type="transmembrane region" description="Helical" evidence="1">
    <location>
        <begin position="6"/>
        <end position="27"/>
    </location>
</feature>
<dbReference type="EMBL" id="JAURUO010000019">
    <property type="protein sequence ID" value="MDP9729670.1"/>
    <property type="molecule type" value="Genomic_DNA"/>
</dbReference>
<keyword evidence="3" id="KW-1185">Reference proteome</keyword>
<dbReference type="Proteomes" id="UP001229209">
    <property type="component" value="Unassembled WGS sequence"/>
</dbReference>
<keyword evidence="1" id="KW-1133">Transmembrane helix</keyword>
<organism evidence="2 3">
    <name type="scientific">Alicyclobacillus tolerans</name>
    <dbReference type="NCBI Taxonomy" id="90970"/>
    <lineage>
        <taxon>Bacteria</taxon>
        <taxon>Bacillati</taxon>
        <taxon>Bacillota</taxon>
        <taxon>Bacilli</taxon>
        <taxon>Bacillales</taxon>
        <taxon>Alicyclobacillaceae</taxon>
        <taxon>Alicyclobacillus</taxon>
    </lineage>
</organism>
<evidence type="ECO:0000313" key="2">
    <source>
        <dbReference type="EMBL" id="MDP9729670.1"/>
    </source>
</evidence>
<protein>
    <submittedName>
        <fullName evidence="2">Uncharacterized protein</fullName>
    </submittedName>
</protein>
<evidence type="ECO:0000313" key="3">
    <source>
        <dbReference type="Proteomes" id="UP001229209"/>
    </source>
</evidence>
<keyword evidence="1" id="KW-0472">Membrane</keyword>
<name>A0ABT9LZG7_9BACL</name>
<reference evidence="2 3" key="1">
    <citation type="submission" date="2023-07" db="EMBL/GenBank/DDBJ databases">
        <title>Genomic Encyclopedia of Type Strains, Phase IV (KMG-IV): sequencing the most valuable type-strain genomes for metagenomic binning, comparative biology and taxonomic classification.</title>
        <authorList>
            <person name="Goeker M."/>
        </authorList>
    </citation>
    <scope>NUCLEOTIDE SEQUENCE [LARGE SCALE GENOMIC DNA]</scope>
    <source>
        <strain evidence="2 3">DSM 25924</strain>
    </source>
</reference>
<evidence type="ECO:0000256" key="1">
    <source>
        <dbReference type="SAM" id="Phobius"/>
    </source>
</evidence>
<sequence length="171" mass="19445">MPTNPWYVPFNDIATPIIAIVGFFFIWKQISVGHEQVKLMKSQIAAGLDLSRATNLPYFTLGQDVHTDGNSIWWVVALTNCGMSPAFQVTVRRTQQGDTVMTGPIVEYESIRVGESKTGFELVKLPIGYRSMKMKMIVEYRNVFGEELTQVWETENEQFKLVQPPKIKQLA</sequence>
<accession>A0ABT9LZG7</accession>
<dbReference type="RefSeq" id="WP_058095860.1">
    <property type="nucleotide sequence ID" value="NZ_JAURUO010000019.1"/>
</dbReference>
<keyword evidence="1" id="KW-0812">Transmembrane</keyword>